<dbReference type="InterPro" id="IPR039670">
    <property type="entry name" value="NPC2-like"/>
</dbReference>
<evidence type="ECO:0000256" key="4">
    <source>
        <dbReference type="ARBA" id="ARBA00022448"/>
    </source>
</evidence>
<dbReference type="EMBL" id="JAKMXF010000144">
    <property type="protein sequence ID" value="KAI6656457.1"/>
    <property type="molecule type" value="Genomic_DNA"/>
</dbReference>
<evidence type="ECO:0000256" key="3">
    <source>
        <dbReference type="ARBA" id="ARBA00011245"/>
    </source>
</evidence>
<keyword evidence="5 7" id="KW-0732">Signal</keyword>
<evidence type="ECO:0000256" key="2">
    <source>
        <dbReference type="ARBA" id="ARBA00006370"/>
    </source>
</evidence>
<dbReference type="AlphaFoldDB" id="A0AAV7K5C0"/>
<dbReference type="InterPro" id="IPR003172">
    <property type="entry name" value="ML_dom"/>
</dbReference>
<feature type="signal peptide" evidence="7">
    <location>
        <begin position="1"/>
        <end position="19"/>
    </location>
</feature>
<evidence type="ECO:0000259" key="8">
    <source>
        <dbReference type="SMART" id="SM00737"/>
    </source>
</evidence>
<evidence type="ECO:0000256" key="7">
    <source>
        <dbReference type="SAM" id="SignalP"/>
    </source>
</evidence>
<dbReference type="SMART" id="SM00737">
    <property type="entry name" value="ML"/>
    <property type="match status" value="1"/>
</dbReference>
<dbReference type="GO" id="GO:0032934">
    <property type="term" value="F:sterol binding"/>
    <property type="evidence" value="ECO:0007669"/>
    <property type="project" value="InterPro"/>
</dbReference>
<protein>
    <submittedName>
        <fullName evidence="9">Phosphatidylglycerol/phosphatidylinositol transfer protein</fullName>
    </submittedName>
</protein>
<dbReference type="SUPFAM" id="SSF81296">
    <property type="entry name" value="E set domains"/>
    <property type="match status" value="1"/>
</dbReference>
<gene>
    <name evidence="9" type="ORF">LOD99_1253</name>
</gene>
<dbReference type="Gene3D" id="2.70.220.10">
    <property type="entry name" value="Ganglioside GM2 activator"/>
    <property type="match status" value="1"/>
</dbReference>
<sequence>MKGGLFVLLLSVWVVLSMGKVSVIEYDVEILPAISLDAATPVNVNEVGDIWSDCGKASDEAKIVSVTITPDPPKKGQKLTVKASFGVKENVTGGTVKVQIKWGVITVLSKSYGLCDLVDEMGKMCPVAEGTIEFTKEEAIPSLSPGGGYTGKIIAGDQNGKELLCIDLKFDLS</sequence>
<dbReference type="InterPro" id="IPR014756">
    <property type="entry name" value="Ig_E-set"/>
</dbReference>
<evidence type="ECO:0000256" key="6">
    <source>
        <dbReference type="ARBA" id="ARBA00023055"/>
    </source>
</evidence>
<organism evidence="9 10">
    <name type="scientific">Oopsacas minuta</name>
    <dbReference type="NCBI Taxonomy" id="111878"/>
    <lineage>
        <taxon>Eukaryota</taxon>
        <taxon>Metazoa</taxon>
        <taxon>Porifera</taxon>
        <taxon>Hexactinellida</taxon>
        <taxon>Hexasterophora</taxon>
        <taxon>Lyssacinosida</taxon>
        <taxon>Leucopsacidae</taxon>
        <taxon>Oopsacas</taxon>
    </lineage>
</organism>
<dbReference type="Pfam" id="PF02221">
    <property type="entry name" value="E1_DerP2_DerF2"/>
    <property type="match status" value="1"/>
</dbReference>
<comment type="function">
    <text evidence="1">Catalyzes the intermembrane transfer of phosphatidylglycerol and phosphatidylinositol.</text>
</comment>
<evidence type="ECO:0000313" key="10">
    <source>
        <dbReference type="Proteomes" id="UP001165289"/>
    </source>
</evidence>
<feature type="chain" id="PRO_5043664219" evidence="7">
    <location>
        <begin position="20"/>
        <end position="173"/>
    </location>
</feature>
<proteinExistence type="inferred from homology"/>
<dbReference type="PANTHER" id="PTHR11306:SF0">
    <property type="entry name" value="PHOSPHATIDYLGLYCEROL_PHOSPHATIDYLINOSITOL TRANSFER PROTEIN"/>
    <property type="match status" value="1"/>
</dbReference>
<evidence type="ECO:0000256" key="1">
    <source>
        <dbReference type="ARBA" id="ARBA00002053"/>
    </source>
</evidence>
<comment type="subunit">
    <text evidence="3">Monomer.</text>
</comment>
<dbReference type="InterPro" id="IPR036846">
    <property type="entry name" value="GM2-AP_sf"/>
</dbReference>
<keyword evidence="10" id="KW-1185">Reference proteome</keyword>
<accession>A0AAV7K5C0</accession>
<name>A0AAV7K5C0_9METZ</name>
<comment type="similarity">
    <text evidence="2">Belongs to the NPC2 family.</text>
</comment>
<feature type="domain" description="MD-2-related lipid-recognition" evidence="8">
    <location>
        <begin position="51"/>
        <end position="170"/>
    </location>
</feature>
<dbReference type="PANTHER" id="PTHR11306">
    <property type="entry name" value="NIEMANN PICK TYPE C2 PROTEIN NPC2-RELATED"/>
    <property type="match status" value="1"/>
</dbReference>
<dbReference type="GO" id="GO:0015918">
    <property type="term" value="P:sterol transport"/>
    <property type="evidence" value="ECO:0007669"/>
    <property type="project" value="InterPro"/>
</dbReference>
<dbReference type="Proteomes" id="UP001165289">
    <property type="component" value="Unassembled WGS sequence"/>
</dbReference>
<reference evidence="9 10" key="1">
    <citation type="journal article" date="2023" name="BMC Biol.">
        <title>The compact genome of the sponge Oopsacas minuta (Hexactinellida) is lacking key metazoan core genes.</title>
        <authorList>
            <person name="Santini S."/>
            <person name="Schenkelaars Q."/>
            <person name="Jourda C."/>
            <person name="Duchesne M."/>
            <person name="Belahbib H."/>
            <person name="Rocher C."/>
            <person name="Selva M."/>
            <person name="Riesgo A."/>
            <person name="Vervoort M."/>
            <person name="Leys S.P."/>
            <person name="Kodjabachian L."/>
            <person name="Le Bivic A."/>
            <person name="Borchiellini C."/>
            <person name="Claverie J.M."/>
            <person name="Renard E."/>
        </authorList>
    </citation>
    <scope>NUCLEOTIDE SEQUENCE [LARGE SCALE GENOMIC DNA]</scope>
    <source>
        <strain evidence="9">SPO-2</strain>
    </source>
</reference>
<keyword evidence="6" id="KW-0445">Lipid transport</keyword>
<evidence type="ECO:0000313" key="9">
    <source>
        <dbReference type="EMBL" id="KAI6656457.1"/>
    </source>
</evidence>
<evidence type="ECO:0000256" key="5">
    <source>
        <dbReference type="ARBA" id="ARBA00022729"/>
    </source>
</evidence>
<keyword evidence="4" id="KW-0813">Transport</keyword>
<comment type="caution">
    <text evidence="9">The sequence shown here is derived from an EMBL/GenBank/DDBJ whole genome shotgun (WGS) entry which is preliminary data.</text>
</comment>